<feature type="region of interest" description="Disordered" evidence="2">
    <location>
        <begin position="1"/>
        <end position="41"/>
    </location>
</feature>
<name>A0A556AEC9_9BURK</name>
<feature type="compositionally biased region" description="Pro residues" evidence="2">
    <location>
        <begin position="26"/>
        <end position="39"/>
    </location>
</feature>
<dbReference type="AlphaFoldDB" id="A0A556AEC9"/>
<evidence type="ECO:0000313" key="3">
    <source>
        <dbReference type="EMBL" id="TSH91237.1"/>
    </source>
</evidence>
<protein>
    <submittedName>
        <fullName evidence="3">Acyl-CoA reductase</fullName>
    </submittedName>
</protein>
<accession>A0A556AEC9</accession>
<evidence type="ECO:0000256" key="2">
    <source>
        <dbReference type="SAM" id="MobiDB-lite"/>
    </source>
</evidence>
<dbReference type="GO" id="GO:0003995">
    <property type="term" value="F:acyl-CoA dehydrogenase activity"/>
    <property type="evidence" value="ECO:0007669"/>
    <property type="project" value="InterPro"/>
</dbReference>
<feature type="compositionally biased region" description="Pro residues" evidence="2">
    <location>
        <begin position="1"/>
        <end position="12"/>
    </location>
</feature>
<gene>
    <name evidence="3" type="ORF">FOZ76_19015</name>
</gene>
<evidence type="ECO:0000313" key="4">
    <source>
        <dbReference type="Proteomes" id="UP000318405"/>
    </source>
</evidence>
<dbReference type="RefSeq" id="WP_143949862.1">
    <property type="nucleotide sequence ID" value="NZ_BAABMB010000008.1"/>
</dbReference>
<dbReference type="Proteomes" id="UP000318405">
    <property type="component" value="Unassembled WGS sequence"/>
</dbReference>
<keyword evidence="4" id="KW-1185">Reference proteome</keyword>
<dbReference type="GO" id="GO:0008218">
    <property type="term" value="P:bioluminescence"/>
    <property type="evidence" value="ECO:0007669"/>
    <property type="project" value="InterPro"/>
</dbReference>
<dbReference type="OrthoDB" id="580775at2"/>
<proteinExistence type="predicted"/>
<dbReference type="EMBL" id="VLTJ01000037">
    <property type="protein sequence ID" value="TSH91237.1"/>
    <property type="molecule type" value="Genomic_DNA"/>
</dbReference>
<dbReference type="SUPFAM" id="SSF53720">
    <property type="entry name" value="ALDH-like"/>
    <property type="match status" value="1"/>
</dbReference>
<organism evidence="3 4">
    <name type="scientific">Verticiella sediminum</name>
    <dbReference type="NCBI Taxonomy" id="1247510"/>
    <lineage>
        <taxon>Bacteria</taxon>
        <taxon>Pseudomonadati</taxon>
        <taxon>Pseudomonadota</taxon>
        <taxon>Betaproteobacteria</taxon>
        <taxon>Burkholderiales</taxon>
        <taxon>Alcaligenaceae</taxon>
        <taxon>Verticiella</taxon>
    </lineage>
</organism>
<dbReference type="InterPro" id="IPR008670">
    <property type="entry name" value="CoA_reduct_LuxC"/>
</dbReference>
<dbReference type="Pfam" id="PF05893">
    <property type="entry name" value="LuxC"/>
    <property type="match status" value="1"/>
</dbReference>
<keyword evidence="1" id="KW-0521">NADP</keyword>
<evidence type="ECO:0000256" key="1">
    <source>
        <dbReference type="ARBA" id="ARBA00022857"/>
    </source>
</evidence>
<reference evidence="3 4" key="1">
    <citation type="submission" date="2019-07" db="EMBL/GenBank/DDBJ databases">
        <title>Qingshengfaniella alkalisoli gen. nov., sp. nov., isolated from saline soil.</title>
        <authorList>
            <person name="Xu L."/>
            <person name="Huang X.-X."/>
            <person name="Sun J.-Q."/>
        </authorList>
    </citation>
    <scope>NUCLEOTIDE SEQUENCE [LARGE SCALE GENOMIC DNA]</scope>
    <source>
        <strain evidence="3 4">DSM 27279</strain>
    </source>
</reference>
<dbReference type="InterPro" id="IPR016161">
    <property type="entry name" value="Ald_DH/histidinol_DH"/>
</dbReference>
<sequence length="529" mass="55719">MNARPPSSPPAVPATRAVAARTDADPTPPAADGPAPPPQGAAAALEAMGGYVADPALLGESAAVVREFGAHGQRAAIRLARANAGQVSAAAAAVRAAARRSLAHMPVLDIVAVIDRVIARMLDPDDPGRREAERLLPVITGFDPEMVRLGLNAALKAFRRPQLLRWLAEDFGEPGLLDDFRPRPRGGWSRAYGPRLLGHVWAGNVPALPLWTLVAGLLTKTGTVGKLPSDEPWFAGWFARTLAAVEPRLADTVAVLWWPGDDLAANRALAAEAEVLIVYGGDTAIASWHALAPAGTRVLAHGHRISAGLVAAAALDTRQAQSTARLAALDLARWDQQGCYSPQCFYVERGGPVAPEAFAQLLAGELAALAHRYTQRKLTLEEAQAAARWRQGLERRALGGEGRVSVLGSPHSPWGVAYLDAAGLAPGSALNRTACVVAVDRLEDAIDALAVHGAHLQTVGIAADPARLFALAPRLGEAGFTRICALGATAQPEPGWHHDGRYSLLDLVRVVDIDMSAEQAAEAHAPYRD</sequence>
<comment type="caution">
    <text evidence="3">The sequence shown here is derived from an EMBL/GenBank/DDBJ whole genome shotgun (WGS) entry which is preliminary data.</text>
</comment>